<dbReference type="EMBL" id="LR797213">
    <property type="protein sequence ID" value="CAB4194568.1"/>
    <property type="molecule type" value="Genomic_DNA"/>
</dbReference>
<organism evidence="3">
    <name type="scientific">uncultured Caudovirales phage</name>
    <dbReference type="NCBI Taxonomy" id="2100421"/>
    <lineage>
        <taxon>Viruses</taxon>
        <taxon>Duplodnaviria</taxon>
        <taxon>Heunggongvirae</taxon>
        <taxon>Uroviricota</taxon>
        <taxon>Caudoviricetes</taxon>
        <taxon>Peduoviridae</taxon>
        <taxon>Maltschvirus</taxon>
        <taxon>Maltschvirus maltsch</taxon>
    </lineage>
</organism>
<feature type="region of interest" description="Disordered" evidence="1">
    <location>
        <begin position="48"/>
        <end position="87"/>
    </location>
</feature>
<protein>
    <submittedName>
        <fullName evidence="3">Phage-like element PBSX protein, XkdF</fullName>
    </submittedName>
</protein>
<evidence type="ECO:0000256" key="1">
    <source>
        <dbReference type="SAM" id="MobiDB-lite"/>
    </source>
</evidence>
<evidence type="ECO:0000259" key="2">
    <source>
        <dbReference type="Pfam" id="PF14550"/>
    </source>
</evidence>
<evidence type="ECO:0000313" key="3">
    <source>
        <dbReference type="EMBL" id="CAB4194568.1"/>
    </source>
</evidence>
<proteinExistence type="predicted"/>
<accession>A0A6J5RLI7</accession>
<gene>
    <name evidence="3" type="ORF">UFOVP1264_23</name>
</gene>
<dbReference type="InterPro" id="IPR027924">
    <property type="entry name" value="XkdF"/>
</dbReference>
<reference evidence="3" key="1">
    <citation type="submission" date="2020-05" db="EMBL/GenBank/DDBJ databases">
        <authorList>
            <person name="Chiriac C."/>
            <person name="Salcher M."/>
            <person name="Ghai R."/>
            <person name="Kavagutti S V."/>
        </authorList>
    </citation>
    <scope>NUCLEOTIDE SEQUENCE</scope>
</reference>
<feature type="domain" description="Phage-like element PBSX protein XkdF" evidence="2">
    <location>
        <begin position="108"/>
        <end position="233"/>
    </location>
</feature>
<sequence>MDSLRVVKALHDVDPGFVELCKTLFGDAVHAEDVWEFIYTRDGISKMSPAPSDVSTPARANKRGKLVSNGQKLAAPSLPNRKRDVRDNTMGGDIDKADGFDVVWSGQIEKADDDKRQVFGWASIVEIDGKPVVDRQGDWITPDEIEKAAYDYVLKSRKGGHQHRRDGDQPFHAADMIESFVLTPEKISKMGLPEETPVGWWVGYKVHDDEAWSKVKKGEVTGFSIHGRGKRKEVDA</sequence>
<dbReference type="Pfam" id="PF14550">
    <property type="entry name" value="Peptidase_S78_2"/>
    <property type="match status" value="1"/>
</dbReference>
<name>A0A6J5RLI7_9CAUD</name>